<keyword evidence="1" id="KW-0472">Membrane</keyword>
<feature type="transmembrane region" description="Helical" evidence="1">
    <location>
        <begin position="317"/>
        <end position="336"/>
    </location>
</feature>
<accession>A0A5C6CDR5</accession>
<organism evidence="2 3">
    <name type="scientific">Bythopirellula polymerisocia</name>
    <dbReference type="NCBI Taxonomy" id="2528003"/>
    <lineage>
        <taxon>Bacteria</taxon>
        <taxon>Pseudomonadati</taxon>
        <taxon>Planctomycetota</taxon>
        <taxon>Planctomycetia</taxon>
        <taxon>Pirellulales</taxon>
        <taxon>Lacipirellulaceae</taxon>
        <taxon>Bythopirellula</taxon>
    </lineage>
</organism>
<feature type="transmembrane region" description="Helical" evidence="1">
    <location>
        <begin position="42"/>
        <end position="64"/>
    </location>
</feature>
<reference evidence="2 3" key="1">
    <citation type="submission" date="2019-02" db="EMBL/GenBank/DDBJ databases">
        <title>Deep-cultivation of Planctomycetes and their phenomic and genomic characterization uncovers novel biology.</title>
        <authorList>
            <person name="Wiegand S."/>
            <person name="Jogler M."/>
            <person name="Boedeker C."/>
            <person name="Pinto D."/>
            <person name="Vollmers J."/>
            <person name="Rivas-Marin E."/>
            <person name="Kohn T."/>
            <person name="Peeters S.H."/>
            <person name="Heuer A."/>
            <person name="Rast P."/>
            <person name="Oberbeckmann S."/>
            <person name="Bunk B."/>
            <person name="Jeske O."/>
            <person name="Meyerdierks A."/>
            <person name="Storesund J.E."/>
            <person name="Kallscheuer N."/>
            <person name="Luecker S."/>
            <person name="Lage O.M."/>
            <person name="Pohl T."/>
            <person name="Merkel B.J."/>
            <person name="Hornburger P."/>
            <person name="Mueller R.-W."/>
            <person name="Bruemmer F."/>
            <person name="Labrenz M."/>
            <person name="Spormann A.M."/>
            <person name="Op Den Camp H."/>
            <person name="Overmann J."/>
            <person name="Amann R."/>
            <person name="Jetten M.S.M."/>
            <person name="Mascher T."/>
            <person name="Medema M.H."/>
            <person name="Devos D.P."/>
            <person name="Kaster A.-K."/>
            <person name="Ovreas L."/>
            <person name="Rohde M."/>
            <person name="Galperin M.Y."/>
            <person name="Jogler C."/>
        </authorList>
    </citation>
    <scope>NUCLEOTIDE SEQUENCE [LARGE SCALE GENOMIC DNA]</scope>
    <source>
        <strain evidence="2 3">Pla144</strain>
    </source>
</reference>
<feature type="transmembrane region" description="Helical" evidence="1">
    <location>
        <begin position="286"/>
        <end position="311"/>
    </location>
</feature>
<keyword evidence="3" id="KW-1185">Reference proteome</keyword>
<feature type="transmembrane region" description="Helical" evidence="1">
    <location>
        <begin position="105"/>
        <end position="125"/>
    </location>
</feature>
<dbReference type="RefSeq" id="WP_146452624.1">
    <property type="nucleotide sequence ID" value="NZ_SJPS01000008.1"/>
</dbReference>
<feature type="transmembrane region" description="Helical" evidence="1">
    <location>
        <begin position="189"/>
        <end position="213"/>
    </location>
</feature>
<dbReference type="Proteomes" id="UP000318437">
    <property type="component" value="Unassembled WGS sequence"/>
</dbReference>
<feature type="transmembrane region" description="Helical" evidence="1">
    <location>
        <begin position="258"/>
        <end position="279"/>
    </location>
</feature>
<evidence type="ECO:0008006" key="4">
    <source>
        <dbReference type="Google" id="ProtNLM"/>
    </source>
</evidence>
<evidence type="ECO:0000313" key="3">
    <source>
        <dbReference type="Proteomes" id="UP000318437"/>
    </source>
</evidence>
<evidence type="ECO:0000313" key="2">
    <source>
        <dbReference type="EMBL" id="TWU21897.1"/>
    </source>
</evidence>
<protein>
    <recommendedName>
        <fullName evidence="4">EamA-like transporter family protein</fullName>
    </recommendedName>
</protein>
<feature type="transmembrane region" description="Helical" evidence="1">
    <location>
        <begin position="132"/>
        <end position="153"/>
    </location>
</feature>
<dbReference type="OrthoDB" id="257805at2"/>
<keyword evidence="1" id="KW-1133">Transmembrane helix</keyword>
<name>A0A5C6CDR5_9BACT</name>
<gene>
    <name evidence="2" type="ORF">Pla144_43320</name>
</gene>
<feature type="transmembrane region" description="Helical" evidence="1">
    <location>
        <begin position="225"/>
        <end position="246"/>
    </location>
</feature>
<keyword evidence="1" id="KW-0812">Transmembrane</keyword>
<proteinExistence type="predicted"/>
<sequence>MNLLFVIASFAVTILAWGIYGPVLHWGQHGMSTVGGMASLRPFICVGLAYFGIGVAVPAVLLKLRGEAGEWTITGVLFSLAGGALGAIGALGIILAFYLGGKPVYVMPLVFGGAPVVNAFLTIYLAGKMKEIGPIFIAGMIMVLLGATTVLVAKPNPPIVEKPAPPAESVEPAQAEEVAPDESHTFRDWVLRVAAVALVICCWGAYGPVLHIGQAAMHHSRLRPLICVGLAYFAIAVIVGNLWLAATGEASRYNFLGTMWSLAGGAAGAIGALGIIMAFNFGGKPVYVMPLVFGGAPVVNTLFTIAAGGLWDKINALFVAGLMLVIAGAAIVLVFAPRGGPPPKERVVPIEPVLDSPPE</sequence>
<evidence type="ECO:0000256" key="1">
    <source>
        <dbReference type="SAM" id="Phobius"/>
    </source>
</evidence>
<dbReference type="EMBL" id="SJPS01000008">
    <property type="protein sequence ID" value="TWU21897.1"/>
    <property type="molecule type" value="Genomic_DNA"/>
</dbReference>
<dbReference type="AlphaFoldDB" id="A0A5C6CDR5"/>
<comment type="caution">
    <text evidence="2">The sequence shown here is derived from an EMBL/GenBank/DDBJ whole genome shotgun (WGS) entry which is preliminary data.</text>
</comment>
<feature type="transmembrane region" description="Helical" evidence="1">
    <location>
        <begin position="76"/>
        <end position="99"/>
    </location>
</feature>